<evidence type="ECO:0000313" key="11">
    <source>
        <dbReference type="EMBL" id="KAK2194989.1"/>
    </source>
</evidence>
<dbReference type="RefSeq" id="XP_067803308.1">
    <property type="nucleotide sequence ID" value="XM_067946744.1"/>
</dbReference>
<dbReference type="Pfam" id="PF06068">
    <property type="entry name" value="TIP49"/>
    <property type="match status" value="1"/>
</dbReference>
<dbReference type="PANTHER" id="PTHR11093">
    <property type="entry name" value="RUVB-RELATED REPTIN AND PONTIN"/>
    <property type="match status" value="1"/>
</dbReference>
<dbReference type="GeneID" id="94336010"/>
<gene>
    <name evidence="12" type="ORF">BdWA1_001712</name>
    <name evidence="11" type="ORF">BdWA1_003550</name>
    <name evidence="10" type="ORF">BdWA1_004086</name>
</gene>
<dbReference type="GO" id="GO:0016787">
    <property type="term" value="F:hydrolase activity"/>
    <property type="evidence" value="ECO:0007669"/>
    <property type="project" value="UniProtKB-KW"/>
</dbReference>
<keyword evidence="7 8" id="KW-0539">Nucleus</keyword>
<evidence type="ECO:0000313" key="10">
    <source>
        <dbReference type="EMBL" id="KAK2194449.1"/>
    </source>
</evidence>
<organism evidence="11 13">
    <name type="scientific">Babesia duncani</name>
    <dbReference type="NCBI Taxonomy" id="323732"/>
    <lineage>
        <taxon>Eukaryota</taxon>
        <taxon>Sar</taxon>
        <taxon>Alveolata</taxon>
        <taxon>Apicomplexa</taxon>
        <taxon>Aconoidasida</taxon>
        <taxon>Piroplasmida</taxon>
        <taxon>Babesiidae</taxon>
        <taxon>Babesia</taxon>
    </lineage>
</organism>
<dbReference type="Gene3D" id="2.40.50.360">
    <property type="entry name" value="RuvB-like helicase, domain II"/>
    <property type="match status" value="1"/>
</dbReference>
<comment type="subcellular location">
    <subcellularLocation>
        <location evidence="1">Nucleus</location>
    </subcellularLocation>
</comment>
<dbReference type="InterPro" id="IPR027417">
    <property type="entry name" value="P-loop_NTPase"/>
</dbReference>
<keyword evidence="5 8" id="KW-0347">Helicase</keyword>
<dbReference type="SUPFAM" id="SSF50249">
    <property type="entry name" value="Nucleic acid-binding proteins"/>
    <property type="match status" value="1"/>
</dbReference>
<dbReference type="KEGG" id="bdw:94336010"/>
<name>A0AAD9PHW8_9APIC</name>
<evidence type="ECO:0000259" key="9">
    <source>
        <dbReference type="SMART" id="SM00382"/>
    </source>
</evidence>
<evidence type="ECO:0000256" key="1">
    <source>
        <dbReference type="ARBA" id="ARBA00004123"/>
    </source>
</evidence>
<evidence type="ECO:0000256" key="6">
    <source>
        <dbReference type="ARBA" id="ARBA00022840"/>
    </source>
</evidence>
<accession>A0AAD9PHW8</accession>
<keyword evidence="8" id="KW-0804">Transcription</keyword>
<dbReference type="EC" id="3.6.4.12" evidence="8"/>
<dbReference type="EMBL" id="JALLKP010000002">
    <property type="protein sequence ID" value="KAK2196466.1"/>
    <property type="molecule type" value="Genomic_DNA"/>
</dbReference>
<dbReference type="GO" id="GO:0005634">
    <property type="term" value="C:nucleus"/>
    <property type="evidence" value="ECO:0007669"/>
    <property type="project" value="UniProtKB-SubCell"/>
</dbReference>
<reference evidence="11" key="1">
    <citation type="journal article" date="2023" name="Nat. Microbiol.">
        <title>Babesia duncani multi-omics identifies virulence factors and drug targets.</title>
        <authorList>
            <person name="Singh P."/>
            <person name="Lonardi S."/>
            <person name="Liang Q."/>
            <person name="Vydyam P."/>
            <person name="Khabirova E."/>
            <person name="Fang T."/>
            <person name="Gihaz S."/>
            <person name="Thekkiniath J."/>
            <person name="Munshi M."/>
            <person name="Abel S."/>
            <person name="Ciampossin L."/>
            <person name="Batugedara G."/>
            <person name="Gupta M."/>
            <person name="Lu X.M."/>
            <person name="Lenz T."/>
            <person name="Chakravarty S."/>
            <person name="Cornillot E."/>
            <person name="Hu Y."/>
            <person name="Ma W."/>
            <person name="Gonzalez L.M."/>
            <person name="Sanchez S."/>
            <person name="Estrada K."/>
            <person name="Sanchez-Flores A."/>
            <person name="Montero E."/>
            <person name="Harb O.S."/>
            <person name="Le Roch K.G."/>
            <person name="Mamoun C.B."/>
        </authorList>
    </citation>
    <scope>NUCLEOTIDE SEQUENCE</scope>
    <source>
        <strain evidence="11">WA1</strain>
    </source>
</reference>
<dbReference type="InterPro" id="IPR010339">
    <property type="entry name" value="TIP49_P-loop"/>
</dbReference>
<comment type="catalytic activity">
    <reaction evidence="8">
        <text>ATP + H2O = ADP + phosphate + H(+)</text>
        <dbReference type="Rhea" id="RHEA:13065"/>
        <dbReference type="ChEBI" id="CHEBI:15377"/>
        <dbReference type="ChEBI" id="CHEBI:15378"/>
        <dbReference type="ChEBI" id="CHEBI:30616"/>
        <dbReference type="ChEBI" id="CHEBI:43474"/>
        <dbReference type="ChEBI" id="CHEBI:456216"/>
        <dbReference type="EC" id="3.6.4.12"/>
    </reaction>
</comment>
<keyword evidence="3 8" id="KW-0547">Nucleotide-binding</keyword>
<evidence type="ECO:0000256" key="5">
    <source>
        <dbReference type="ARBA" id="ARBA00022806"/>
    </source>
</evidence>
<dbReference type="AlphaFoldDB" id="A0AAD9PHW8"/>
<dbReference type="Proteomes" id="UP001214638">
    <property type="component" value="Unassembled WGS sequence"/>
</dbReference>
<sequence length="495" mass="54392">MASMGVVKDCVPDVRFSKADRDPNIVNRERISAHSHITGLGINPSLFYIDTSGIYTDGIANPELLKQYENCFDIGCGLVGQYKAREAAGIAVDMIKAKKMAGRAILLAGPSGSGKTALAMAIAKEINTSAPFTILSSTEVFSSEVKKTEILNEAFRKSIHVVLKEEKQIYEGEVTELVAEETENPSGGFAKCICAVVLTLKTAKGSKTLRLAPQIHDQLLKEKVTIGDVIYIEAASGQVKRCGRCDAYATEFDLEIEQYVPLPKGEVYKQKQMVQEISLNDLDVANSHPTGGNDMLSLMNKYLRPRKTEITERLRLQVNKAVDRYIEMGIAEVLPGVVYIDEVHMLDIECFTFLSKAMESPLAPIVILATNRGVCTVRGTDSVEPHGIPLDILDRLLIIKTSPYSIEDIIQILSIRARAESLTLSDDALRRLGEIATTSASLRYCMHLLSPANILRQLQDEAMVTEAHISEADSLFMDAKTSAQRVAQEAHLFIS</sequence>
<keyword evidence="4 8" id="KW-0378">Hydrolase</keyword>
<keyword evidence="8" id="KW-0805">Transcription regulation</keyword>
<dbReference type="InterPro" id="IPR003593">
    <property type="entry name" value="AAA+_ATPase"/>
</dbReference>
<dbReference type="InterPro" id="IPR012340">
    <property type="entry name" value="NA-bd_OB-fold"/>
</dbReference>
<protein>
    <recommendedName>
        <fullName evidence="8">RuvB-like helicase</fullName>
        <ecNumber evidence="8">3.6.4.12</ecNumber>
    </recommendedName>
</protein>
<keyword evidence="13" id="KW-1185">Reference proteome</keyword>
<dbReference type="GO" id="GO:0005524">
    <property type="term" value="F:ATP binding"/>
    <property type="evidence" value="ECO:0007669"/>
    <property type="project" value="UniProtKB-KW"/>
</dbReference>
<dbReference type="SUPFAM" id="SSF52540">
    <property type="entry name" value="P-loop containing nucleoside triphosphate hydrolases"/>
    <property type="match status" value="1"/>
</dbReference>
<dbReference type="EMBL" id="JALLKP010000118">
    <property type="protein sequence ID" value="KAK2194449.1"/>
    <property type="molecule type" value="Genomic_DNA"/>
</dbReference>
<dbReference type="InterPro" id="IPR027238">
    <property type="entry name" value="RuvB-like"/>
</dbReference>
<dbReference type="Pfam" id="PF17856">
    <property type="entry name" value="TIP49_C"/>
    <property type="match status" value="1"/>
</dbReference>
<evidence type="ECO:0000256" key="7">
    <source>
        <dbReference type="ARBA" id="ARBA00023242"/>
    </source>
</evidence>
<evidence type="ECO:0000256" key="3">
    <source>
        <dbReference type="ARBA" id="ARBA00022741"/>
    </source>
</evidence>
<dbReference type="InterPro" id="IPR041048">
    <property type="entry name" value="RuvB-like_C"/>
</dbReference>
<keyword evidence="6 8" id="KW-0067">ATP-binding</keyword>
<evidence type="ECO:0000313" key="13">
    <source>
        <dbReference type="Proteomes" id="UP001214638"/>
    </source>
</evidence>
<comment type="similarity">
    <text evidence="2 8">Belongs to the RuvB family.</text>
</comment>
<evidence type="ECO:0000256" key="8">
    <source>
        <dbReference type="RuleBase" id="RU363048"/>
    </source>
</evidence>
<comment type="caution">
    <text evidence="11">The sequence shown here is derived from an EMBL/GenBank/DDBJ whole genome shotgun (WGS) entry which is preliminary data.</text>
</comment>
<proteinExistence type="inferred from homology"/>
<evidence type="ECO:0000256" key="2">
    <source>
        <dbReference type="ARBA" id="ARBA00007519"/>
    </source>
</evidence>
<dbReference type="GO" id="GO:0003678">
    <property type="term" value="F:DNA helicase activity"/>
    <property type="evidence" value="ECO:0007669"/>
    <property type="project" value="UniProtKB-EC"/>
</dbReference>
<feature type="domain" description="AAA+ ATPase" evidence="9">
    <location>
        <begin position="101"/>
        <end position="403"/>
    </location>
</feature>
<dbReference type="EMBL" id="JALLKP010000018">
    <property type="protein sequence ID" value="KAK2194989.1"/>
    <property type="molecule type" value="Genomic_DNA"/>
</dbReference>
<evidence type="ECO:0000313" key="12">
    <source>
        <dbReference type="EMBL" id="KAK2196466.1"/>
    </source>
</evidence>
<evidence type="ECO:0000256" key="4">
    <source>
        <dbReference type="ARBA" id="ARBA00022801"/>
    </source>
</evidence>
<dbReference type="Gene3D" id="3.40.50.300">
    <property type="entry name" value="P-loop containing nucleotide triphosphate hydrolases"/>
    <property type="match status" value="1"/>
</dbReference>
<dbReference type="Gene3D" id="1.10.8.60">
    <property type="match status" value="1"/>
</dbReference>
<dbReference type="InterPro" id="IPR042487">
    <property type="entry name" value="RuvBL1/2_DNA/RNA_bd_dom"/>
</dbReference>
<dbReference type="SMART" id="SM00382">
    <property type="entry name" value="AAA"/>
    <property type="match status" value="1"/>
</dbReference>
<dbReference type="FunFam" id="2.40.50.360:FF:000001">
    <property type="entry name" value="RuvB-like helicase"/>
    <property type="match status" value="1"/>
</dbReference>